<feature type="compositionally biased region" description="Low complexity" evidence="7">
    <location>
        <begin position="469"/>
        <end position="490"/>
    </location>
</feature>
<dbReference type="SMART" id="SM00490">
    <property type="entry name" value="HELICc"/>
    <property type="match status" value="1"/>
</dbReference>
<dbReference type="GO" id="GO:0016787">
    <property type="term" value="F:hydrolase activity"/>
    <property type="evidence" value="ECO:0007669"/>
    <property type="project" value="UniProtKB-KW"/>
</dbReference>
<feature type="region of interest" description="Disordered" evidence="7">
    <location>
        <begin position="606"/>
        <end position="643"/>
    </location>
</feature>
<evidence type="ECO:0000256" key="6">
    <source>
        <dbReference type="ARBA" id="ARBA00047984"/>
    </source>
</evidence>
<dbReference type="InterPro" id="IPR027417">
    <property type="entry name" value="P-loop_NTPase"/>
</dbReference>
<organism evidence="9 10">
    <name type="scientific">Panaeolus cyanescens</name>
    <dbReference type="NCBI Taxonomy" id="181874"/>
    <lineage>
        <taxon>Eukaryota</taxon>
        <taxon>Fungi</taxon>
        <taxon>Dikarya</taxon>
        <taxon>Basidiomycota</taxon>
        <taxon>Agaricomycotina</taxon>
        <taxon>Agaricomycetes</taxon>
        <taxon>Agaricomycetidae</taxon>
        <taxon>Agaricales</taxon>
        <taxon>Agaricineae</taxon>
        <taxon>Galeropsidaceae</taxon>
        <taxon>Panaeolus</taxon>
    </lineage>
</organism>
<dbReference type="OrthoDB" id="10261556at2759"/>
<feature type="compositionally biased region" description="Polar residues" evidence="7">
    <location>
        <begin position="623"/>
        <end position="643"/>
    </location>
</feature>
<dbReference type="InParanoid" id="A0A409VVZ5"/>
<dbReference type="GO" id="GO:0005829">
    <property type="term" value="C:cytosol"/>
    <property type="evidence" value="ECO:0007669"/>
    <property type="project" value="TreeGrafter"/>
</dbReference>
<keyword evidence="2" id="KW-0547">Nucleotide-binding</keyword>
<sequence length="643" mass="69933">LRHLCPNHHPPPRHLPPLEYPRSDYLFINIGNDRPNVAIVVRALEHSQESYRDLDFIIISKNGINKPKDIPSTMLYVDSVAKGPEIIDYLVALLPLHLRDLGLVRPFSAGFPLEYRTEVLAQFKNGAIRVLVCTDAAGMGCNLPAVDVVVQWKLPQTLSAFVQRAGRAARSPSQSGLAVLLVERVAYGLDSNAVEGVSGARKESYGKKGSKKKNDRGESTKKQQKKSELDSRTRKEINELAIARGVNRGSHSGKGDGLTKPLEIEPNPNASDEGLLALVQTTCCRRLVITKSYRNIVSNKPIICCDICDPSLLDRTRPGPPLQKARQTSVKKRATCDALKWAILEWRTRIHNCDFLHTIHGPPAILPDSVVLSISSIGVVTEDILDRMLGDSWALYSRYKTELLTIVQQIPSDAFTDQAHPASGLNLRGKGVKRKAGEQVVEKGSTGNGRGDGGEKQGTQPLSNPELPPSSHTSSSLPPRSTPSSQSTSSNQPATQVSTSLPKTTLFPASLSTPATPRPPQNSYPVMSYMYPTTPTPMTRYPYSTNITPYAGVQGAPYATYQYSSPAFPSGSIPSLYQWPYFQSYRAVPPISSSMTTTFGMTQVYSTPARPPSDLGAVVPSGRPSSPETAPLSSPTTTISSKK</sequence>
<feature type="region of interest" description="Disordered" evidence="7">
    <location>
        <begin position="200"/>
        <end position="264"/>
    </location>
</feature>
<dbReference type="GO" id="GO:0005524">
    <property type="term" value="F:ATP binding"/>
    <property type="evidence" value="ECO:0007669"/>
    <property type="project" value="UniProtKB-KW"/>
</dbReference>
<dbReference type="Proteomes" id="UP000284842">
    <property type="component" value="Unassembled WGS sequence"/>
</dbReference>
<dbReference type="STRING" id="181874.A0A409VVZ5"/>
<dbReference type="Gene3D" id="3.40.50.300">
    <property type="entry name" value="P-loop containing nucleotide triphosphate hydrolases"/>
    <property type="match status" value="1"/>
</dbReference>
<dbReference type="SUPFAM" id="SSF52540">
    <property type="entry name" value="P-loop containing nucleoside triphosphate hydrolases"/>
    <property type="match status" value="1"/>
</dbReference>
<evidence type="ECO:0000256" key="3">
    <source>
        <dbReference type="ARBA" id="ARBA00022801"/>
    </source>
</evidence>
<keyword evidence="5" id="KW-0067">ATP-binding</keyword>
<keyword evidence="3" id="KW-0378">Hydrolase</keyword>
<dbReference type="InterPro" id="IPR001650">
    <property type="entry name" value="Helicase_C-like"/>
</dbReference>
<keyword evidence="10" id="KW-1185">Reference proteome</keyword>
<evidence type="ECO:0000259" key="8">
    <source>
        <dbReference type="PROSITE" id="PS51194"/>
    </source>
</evidence>
<protein>
    <recommendedName>
        <fullName evidence="1">RNA helicase</fullName>
        <ecNumber evidence="1">3.6.4.13</ecNumber>
    </recommendedName>
</protein>
<reference evidence="9 10" key="1">
    <citation type="journal article" date="2018" name="Evol. Lett.">
        <title>Horizontal gene cluster transfer increased hallucinogenic mushroom diversity.</title>
        <authorList>
            <person name="Reynolds H.T."/>
            <person name="Vijayakumar V."/>
            <person name="Gluck-Thaler E."/>
            <person name="Korotkin H.B."/>
            <person name="Matheny P.B."/>
            <person name="Slot J.C."/>
        </authorList>
    </citation>
    <scope>NUCLEOTIDE SEQUENCE [LARGE SCALE GENOMIC DNA]</scope>
    <source>
        <strain evidence="9 10">2629</strain>
    </source>
</reference>
<evidence type="ECO:0000256" key="5">
    <source>
        <dbReference type="ARBA" id="ARBA00022840"/>
    </source>
</evidence>
<dbReference type="EMBL" id="NHTK01005955">
    <property type="protein sequence ID" value="PPQ70400.1"/>
    <property type="molecule type" value="Genomic_DNA"/>
</dbReference>
<dbReference type="EC" id="3.6.4.13" evidence="1"/>
<dbReference type="PANTHER" id="PTHR47959">
    <property type="entry name" value="ATP-DEPENDENT RNA HELICASE RHLE-RELATED"/>
    <property type="match status" value="1"/>
</dbReference>
<evidence type="ECO:0000256" key="1">
    <source>
        <dbReference type="ARBA" id="ARBA00012552"/>
    </source>
</evidence>
<keyword evidence="4" id="KW-0347">Helicase</keyword>
<evidence type="ECO:0000256" key="7">
    <source>
        <dbReference type="SAM" id="MobiDB-lite"/>
    </source>
</evidence>
<evidence type="ECO:0000313" key="10">
    <source>
        <dbReference type="Proteomes" id="UP000284842"/>
    </source>
</evidence>
<evidence type="ECO:0000256" key="2">
    <source>
        <dbReference type="ARBA" id="ARBA00022741"/>
    </source>
</evidence>
<dbReference type="PANTHER" id="PTHR47959:SF1">
    <property type="entry name" value="ATP-DEPENDENT RNA HELICASE DBPA"/>
    <property type="match status" value="1"/>
</dbReference>
<evidence type="ECO:0000256" key="4">
    <source>
        <dbReference type="ARBA" id="ARBA00022806"/>
    </source>
</evidence>
<comment type="caution">
    <text evidence="9">The sequence shown here is derived from an EMBL/GenBank/DDBJ whole genome shotgun (WGS) entry which is preliminary data.</text>
</comment>
<name>A0A409VVZ5_9AGAR</name>
<dbReference type="AlphaFoldDB" id="A0A409VVZ5"/>
<feature type="domain" description="Helicase C-terminal" evidence="8">
    <location>
        <begin position="58"/>
        <end position="228"/>
    </location>
</feature>
<feature type="region of interest" description="Disordered" evidence="7">
    <location>
        <begin position="421"/>
        <end position="524"/>
    </location>
</feature>
<gene>
    <name evidence="9" type="ORF">CVT24_013138</name>
</gene>
<feature type="compositionally biased region" description="Polar residues" evidence="7">
    <location>
        <begin position="491"/>
        <end position="503"/>
    </location>
</feature>
<accession>A0A409VVZ5</accession>
<dbReference type="GO" id="GO:0003724">
    <property type="term" value="F:RNA helicase activity"/>
    <property type="evidence" value="ECO:0007669"/>
    <property type="project" value="UniProtKB-EC"/>
</dbReference>
<dbReference type="Pfam" id="PF00271">
    <property type="entry name" value="Helicase_C"/>
    <property type="match status" value="1"/>
</dbReference>
<proteinExistence type="predicted"/>
<feature type="non-terminal residue" evidence="9">
    <location>
        <position position="1"/>
    </location>
</feature>
<feature type="compositionally biased region" description="Basic and acidic residues" evidence="7">
    <location>
        <begin position="215"/>
        <end position="238"/>
    </location>
</feature>
<dbReference type="PROSITE" id="PS51194">
    <property type="entry name" value="HELICASE_CTER"/>
    <property type="match status" value="1"/>
</dbReference>
<comment type="catalytic activity">
    <reaction evidence="6">
        <text>ATP + H2O = ADP + phosphate + H(+)</text>
        <dbReference type="Rhea" id="RHEA:13065"/>
        <dbReference type="ChEBI" id="CHEBI:15377"/>
        <dbReference type="ChEBI" id="CHEBI:15378"/>
        <dbReference type="ChEBI" id="CHEBI:30616"/>
        <dbReference type="ChEBI" id="CHEBI:43474"/>
        <dbReference type="ChEBI" id="CHEBI:456216"/>
        <dbReference type="EC" id="3.6.4.13"/>
    </reaction>
</comment>
<evidence type="ECO:0000313" key="9">
    <source>
        <dbReference type="EMBL" id="PPQ70400.1"/>
    </source>
</evidence>
<dbReference type="InterPro" id="IPR050079">
    <property type="entry name" value="DEAD_box_RNA_helicase"/>
</dbReference>